<sequence>MNEIGRTCGAAQRPAPINEAQSGPTNFTTEVDGARNCEVAIGQGSFGRVTARYHLSPFLTSVRPEAFFDRSNPSVSLIGAGPMIVVKRLLDDGTLDGERSILSGLDNAHVNRLFPLPVSDDATSLPLQYSGIPYYTFTLRRPYELLIRGLTERNLDLNRFMLDWEDERVLDEWRELKDAGMALPDVGDPVGLRDFLDFLMQKGCNFDEVPRLLPLFKCEGRSLAESLPGAGESQSGISGESCGGEALAEFVRTLMENETRRSGFSLWEDLAILWQVAKGLQYLSAKNIAHNDLHDANILIGPSGKVTIIDFGLAHAECETADQDNASQMKQLMRRIVSLHYRSNQNLILENLISMINNHEPEYLIILELQRMFNEARPSAKFIGDVEHIMRNPKDPDRVSRLAKLLYGGADAEVIRDVLRLAGGKAGCDEIVSELGKYRARFPAWEGLDA</sequence>
<dbReference type="InterPro" id="IPR000719">
    <property type="entry name" value="Prot_kinase_dom"/>
</dbReference>
<dbReference type="Gene3D" id="1.10.510.10">
    <property type="entry name" value="Transferase(Phosphotransferase) domain 1"/>
    <property type="match status" value="1"/>
</dbReference>
<protein>
    <recommendedName>
        <fullName evidence="2">Protein kinase domain-containing protein</fullName>
    </recommendedName>
</protein>
<dbReference type="Pfam" id="PF00069">
    <property type="entry name" value="Pkinase"/>
    <property type="match status" value="1"/>
</dbReference>
<dbReference type="GO" id="GO:0005737">
    <property type="term" value="C:cytoplasm"/>
    <property type="evidence" value="ECO:0007669"/>
    <property type="project" value="TreeGrafter"/>
</dbReference>
<feature type="region of interest" description="Disordered" evidence="1">
    <location>
        <begin position="1"/>
        <end position="24"/>
    </location>
</feature>
<gene>
    <name evidence="3" type="ORF">GCM10011289_16080</name>
</gene>
<reference evidence="3" key="1">
    <citation type="journal article" date="2014" name="Int. J. Syst. Evol. Microbiol.">
        <title>Complete genome sequence of Corynebacterium casei LMG S-19264T (=DSM 44701T), isolated from a smear-ripened cheese.</title>
        <authorList>
            <consortium name="US DOE Joint Genome Institute (JGI-PGF)"/>
            <person name="Walter F."/>
            <person name="Albersmeier A."/>
            <person name="Kalinowski J."/>
            <person name="Ruckert C."/>
        </authorList>
    </citation>
    <scope>NUCLEOTIDE SEQUENCE</scope>
    <source>
        <strain evidence="3">KCTC 32182</strain>
    </source>
</reference>
<dbReference type="GO" id="GO:0072354">
    <property type="term" value="F:histone H3T3 kinase activity"/>
    <property type="evidence" value="ECO:0007669"/>
    <property type="project" value="TreeGrafter"/>
</dbReference>
<proteinExistence type="predicted"/>
<evidence type="ECO:0000313" key="4">
    <source>
        <dbReference type="Proteomes" id="UP000645257"/>
    </source>
</evidence>
<dbReference type="Proteomes" id="UP000645257">
    <property type="component" value="Unassembled WGS sequence"/>
</dbReference>
<evidence type="ECO:0000313" key="3">
    <source>
        <dbReference type="EMBL" id="GGY13544.1"/>
    </source>
</evidence>
<evidence type="ECO:0000259" key="2">
    <source>
        <dbReference type="PROSITE" id="PS50011"/>
    </source>
</evidence>
<reference evidence="3" key="2">
    <citation type="submission" date="2020-09" db="EMBL/GenBank/DDBJ databases">
        <authorList>
            <person name="Sun Q."/>
            <person name="Kim S."/>
        </authorList>
    </citation>
    <scope>NUCLEOTIDE SEQUENCE</scope>
    <source>
        <strain evidence="3">KCTC 32182</strain>
    </source>
</reference>
<name>A0A918P224_9NEIS</name>
<dbReference type="SUPFAM" id="SSF56112">
    <property type="entry name" value="Protein kinase-like (PK-like)"/>
    <property type="match status" value="1"/>
</dbReference>
<dbReference type="PANTHER" id="PTHR24419:SF18">
    <property type="entry name" value="SERINE_THREONINE-PROTEIN KINASE HASPIN"/>
    <property type="match status" value="1"/>
</dbReference>
<dbReference type="AlphaFoldDB" id="A0A918P224"/>
<dbReference type="RefSeq" id="WP_189533085.1">
    <property type="nucleotide sequence ID" value="NZ_BMYX01000007.1"/>
</dbReference>
<comment type="caution">
    <text evidence="3">The sequence shown here is derived from an EMBL/GenBank/DDBJ whole genome shotgun (WGS) entry which is preliminary data.</text>
</comment>
<dbReference type="InterPro" id="IPR011009">
    <property type="entry name" value="Kinase-like_dom_sf"/>
</dbReference>
<dbReference type="EMBL" id="BMYX01000007">
    <property type="protein sequence ID" value="GGY13544.1"/>
    <property type="molecule type" value="Genomic_DNA"/>
</dbReference>
<dbReference type="PROSITE" id="PS50011">
    <property type="entry name" value="PROTEIN_KINASE_DOM"/>
    <property type="match status" value="1"/>
</dbReference>
<dbReference type="GO" id="GO:0005524">
    <property type="term" value="F:ATP binding"/>
    <property type="evidence" value="ECO:0007669"/>
    <property type="project" value="InterPro"/>
</dbReference>
<organism evidence="3 4">
    <name type="scientific">Paludibacterium paludis</name>
    <dbReference type="NCBI Taxonomy" id="1225769"/>
    <lineage>
        <taxon>Bacteria</taxon>
        <taxon>Pseudomonadati</taxon>
        <taxon>Pseudomonadota</taxon>
        <taxon>Betaproteobacteria</taxon>
        <taxon>Neisseriales</taxon>
        <taxon>Chromobacteriaceae</taxon>
        <taxon>Paludibacterium</taxon>
    </lineage>
</organism>
<dbReference type="GO" id="GO:0035556">
    <property type="term" value="P:intracellular signal transduction"/>
    <property type="evidence" value="ECO:0007669"/>
    <property type="project" value="TreeGrafter"/>
</dbReference>
<feature type="domain" description="Protein kinase" evidence="2">
    <location>
        <begin position="35"/>
        <end position="450"/>
    </location>
</feature>
<evidence type="ECO:0000256" key="1">
    <source>
        <dbReference type="SAM" id="MobiDB-lite"/>
    </source>
</evidence>
<accession>A0A918P224</accession>
<dbReference type="PANTHER" id="PTHR24419">
    <property type="entry name" value="INTERLEUKIN-1 RECEPTOR-ASSOCIATED KINASE"/>
    <property type="match status" value="1"/>
</dbReference>
<keyword evidence="4" id="KW-1185">Reference proteome</keyword>